<dbReference type="Gene3D" id="3.90.180.10">
    <property type="entry name" value="Medium-chain alcohol dehydrogenases, catalytic domain"/>
    <property type="match status" value="1"/>
</dbReference>
<dbReference type="InterPro" id="IPR013149">
    <property type="entry name" value="ADH-like_C"/>
</dbReference>
<dbReference type="GO" id="GO:0008270">
    <property type="term" value="F:zinc ion binding"/>
    <property type="evidence" value="ECO:0007669"/>
    <property type="project" value="InterPro"/>
</dbReference>
<name>A0A6J4P4Y2_9ACTN</name>
<organism evidence="6">
    <name type="scientific">uncultured Rubrobacteraceae bacterium</name>
    <dbReference type="NCBI Taxonomy" id="349277"/>
    <lineage>
        <taxon>Bacteria</taxon>
        <taxon>Bacillati</taxon>
        <taxon>Actinomycetota</taxon>
        <taxon>Rubrobacteria</taxon>
        <taxon>Rubrobacterales</taxon>
        <taxon>Rubrobacteraceae</taxon>
        <taxon>environmental samples</taxon>
    </lineage>
</organism>
<dbReference type="Gene3D" id="3.40.50.720">
    <property type="entry name" value="NAD(P)-binding Rossmann-like Domain"/>
    <property type="match status" value="1"/>
</dbReference>
<evidence type="ECO:0000256" key="1">
    <source>
        <dbReference type="ARBA" id="ARBA00022723"/>
    </source>
</evidence>
<dbReference type="Pfam" id="PF08240">
    <property type="entry name" value="ADH_N"/>
    <property type="match status" value="1"/>
</dbReference>
<dbReference type="SUPFAM" id="SSF50129">
    <property type="entry name" value="GroES-like"/>
    <property type="match status" value="1"/>
</dbReference>
<reference evidence="6" key="1">
    <citation type="submission" date="2020-02" db="EMBL/GenBank/DDBJ databases">
        <authorList>
            <person name="Meier V. D."/>
        </authorList>
    </citation>
    <scope>NUCLEOTIDE SEQUENCE</scope>
    <source>
        <strain evidence="6">AVDCRST_MAG82</strain>
    </source>
</reference>
<keyword evidence="1 4" id="KW-0479">Metal-binding</keyword>
<dbReference type="GO" id="GO:0004022">
    <property type="term" value="F:alcohol dehydrogenase (NAD+) activity"/>
    <property type="evidence" value="ECO:0007669"/>
    <property type="project" value="UniProtKB-EC"/>
</dbReference>
<feature type="domain" description="Enoyl reductase (ER)" evidence="5">
    <location>
        <begin position="8"/>
        <end position="342"/>
    </location>
</feature>
<keyword evidence="3 6" id="KW-0560">Oxidoreductase</keyword>
<dbReference type="PANTHER" id="PTHR43401">
    <property type="entry name" value="L-THREONINE 3-DEHYDROGENASE"/>
    <property type="match status" value="1"/>
</dbReference>
<dbReference type="InterPro" id="IPR011032">
    <property type="entry name" value="GroES-like_sf"/>
</dbReference>
<dbReference type="Pfam" id="PF00107">
    <property type="entry name" value="ADH_zinc_N"/>
    <property type="match status" value="1"/>
</dbReference>
<gene>
    <name evidence="6" type="ORF">AVDCRST_MAG82-398</name>
</gene>
<proteinExistence type="inferred from homology"/>
<dbReference type="InterPro" id="IPR050129">
    <property type="entry name" value="Zn_alcohol_dh"/>
</dbReference>
<evidence type="ECO:0000256" key="4">
    <source>
        <dbReference type="RuleBase" id="RU361277"/>
    </source>
</evidence>
<dbReference type="PANTHER" id="PTHR43401:SF2">
    <property type="entry name" value="L-THREONINE 3-DEHYDROGENASE"/>
    <property type="match status" value="1"/>
</dbReference>
<accession>A0A6J4P4Y2</accession>
<evidence type="ECO:0000256" key="2">
    <source>
        <dbReference type="ARBA" id="ARBA00022833"/>
    </source>
</evidence>
<dbReference type="AlphaFoldDB" id="A0A6J4P4Y2"/>
<protein>
    <submittedName>
        <fullName evidence="6">Alcohol dehydrogenase</fullName>
        <ecNumber evidence="6">1.1.1.1</ecNumber>
    </submittedName>
</protein>
<dbReference type="EC" id="1.1.1.1" evidence="6"/>
<evidence type="ECO:0000259" key="5">
    <source>
        <dbReference type="SMART" id="SM00829"/>
    </source>
</evidence>
<dbReference type="SMART" id="SM00829">
    <property type="entry name" value="PKS_ER"/>
    <property type="match status" value="1"/>
</dbReference>
<evidence type="ECO:0000256" key="3">
    <source>
        <dbReference type="ARBA" id="ARBA00023002"/>
    </source>
</evidence>
<comment type="cofactor">
    <cofactor evidence="4">
        <name>Zn(2+)</name>
        <dbReference type="ChEBI" id="CHEBI:29105"/>
    </cofactor>
</comment>
<dbReference type="InterPro" id="IPR002328">
    <property type="entry name" value="ADH_Zn_CS"/>
</dbReference>
<keyword evidence="2 4" id="KW-0862">Zinc</keyword>
<evidence type="ECO:0000313" key="6">
    <source>
        <dbReference type="EMBL" id="CAA9404474.1"/>
    </source>
</evidence>
<dbReference type="InterPro" id="IPR020843">
    <property type="entry name" value="ER"/>
</dbReference>
<dbReference type="InterPro" id="IPR013154">
    <property type="entry name" value="ADH-like_N"/>
</dbReference>
<dbReference type="PROSITE" id="PS00059">
    <property type="entry name" value="ADH_ZINC"/>
    <property type="match status" value="1"/>
</dbReference>
<dbReference type="SUPFAM" id="SSF51735">
    <property type="entry name" value="NAD(P)-binding Rossmann-fold domains"/>
    <property type="match status" value="1"/>
</dbReference>
<comment type="similarity">
    <text evidence="4">Belongs to the zinc-containing alcohol dehydrogenase family.</text>
</comment>
<dbReference type="InterPro" id="IPR036291">
    <property type="entry name" value="NAD(P)-bd_dom_sf"/>
</dbReference>
<dbReference type="EMBL" id="CADCVA010000056">
    <property type="protein sequence ID" value="CAA9404474.1"/>
    <property type="molecule type" value="Genomic_DNA"/>
</dbReference>
<sequence>MQALLYHGPNDLRVEDRPSLEPGHGEAVLRVSACGICGTDLRIAAGGHRAYPPGTVRIPGHEVAGTILAVGDGIDLKEGQPAFIAPNVGCGRCAQCRAGRVNLCVRPEAVGISVDGGLADQLLLPANLVGQGNVLPVPETADLRAVALAEPLACVLRGSEACDIRAGDLVVIVGAGPVGLMHLLVARLAEPSAVIVSQRSEERRRLALEYGADEAVSPDDLAATVMDVSGGRGADVVIVAAPATEAQRQALEIAAPAARINFFGGLPHDRSVVELDTNAIHYKELVVTGTTANTTEDCRRALELVLGGSIDTAALVSRSYRLAEADEALAAAGSGKALKVVIEP</sequence>